<gene>
    <name evidence="1" type="ORF">GOBAR_AA13797</name>
</gene>
<dbReference type="AlphaFoldDB" id="A0A2P5XU19"/>
<evidence type="ECO:0008006" key="3">
    <source>
        <dbReference type="Google" id="ProtNLM"/>
    </source>
</evidence>
<reference evidence="1 2" key="1">
    <citation type="submission" date="2015-01" db="EMBL/GenBank/DDBJ databases">
        <title>Genome of allotetraploid Gossypium barbadense reveals genomic plasticity and fiber elongation in cotton evolution.</title>
        <authorList>
            <person name="Chen X."/>
            <person name="Liu X."/>
            <person name="Zhao B."/>
            <person name="Zheng H."/>
            <person name="Hu Y."/>
            <person name="Lu G."/>
            <person name="Yang C."/>
            <person name="Chen J."/>
            <person name="Shan C."/>
            <person name="Zhang L."/>
            <person name="Zhou Y."/>
            <person name="Wang L."/>
            <person name="Guo W."/>
            <person name="Bai Y."/>
            <person name="Ruan J."/>
            <person name="Shangguan X."/>
            <person name="Mao Y."/>
            <person name="Jiang J."/>
            <person name="Zhu Y."/>
            <person name="Lei J."/>
            <person name="Kang H."/>
            <person name="Chen S."/>
            <person name="He X."/>
            <person name="Wang R."/>
            <person name="Wang Y."/>
            <person name="Chen J."/>
            <person name="Wang L."/>
            <person name="Yu S."/>
            <person name="Wang B."/>
            <person name="Wei J."/>
            <person name="Song S."/>
            <person name="Lu X."/>
            <person name="Gao Z."/>
            <person name="Gu W."/>
            <person name="Deng X."/>
            <person name="Ma D."/>
            <person name="Wang S."/>
            <person name="Liang W."/>
            <person name="Fang L."/>
            <person name="Cai C."/>
            <person name="Zhu X."/>
            <person name="Zhou B."/>
            <person name="Zhang Y."/>
            <person name="Chen Z."/>
            <person name="Xu S."/>
            <person name="Zhu R."/>
            <person name="Wang S."/>
            <person name="Zhang T."/>
            <person name="Zhao G."/>
        </authorList>
    </citation>
    <scope>NUCLEOTIDE SEQUENCE [LARGE SCALE GENOMIC DNA]</scope>
    <source>
        <strain evidence="2">cv. Xinhai21</strain>
        <tissue evidence="1">Leaf</tissue>
    </source>
</reference>
<dbReference type="PANTHER" id="PTHR31973:SF199">
    <property type="entry name" value="SWIM-TYPE DOMAIN-CONTAINING PROTEIN"/>
    <property type="match status" value="1"/>
</dbReference>
<dbReference type="EMBL" id="KZ664225">
    <property type="protein sequence ID" value="PPS06842.1"/>
    <property type="molecule type" value="Genomic_DNA"/>
</dbReference>
<organism evidence="1 2">
    <name type="scientific">Gossypium barbadense</name>
    <name type="common">Sea Island cotton</name>
    <name type="synonym">Hibiscus barbadensis</name>
    <dbReference type="NCBI Taxonomy" id="3634"/>
    <lineage>
        <taxon>Eukaryota</taxon>
        <taxon>Viridiplantae</taxon>
        <taxon>Streptophyta</taxon>
        <taxon>Embryophyta</taxon>
        <taxon>Tracheophyta</taxon>
        <taxon>Spermatophyta</taxon>
        <taxon>Magnoliopsida</taxon>
        <taxon>eudicotyledons</taxon>
        <taxon>Gunneridae</taxon>
        <taxon>Pentapetalae</taxon>
        <taxon>rosids</taxon>
        <taxon>malvids</taxon>
        <taxon>Malvales</taxon>
        <taxon>Malvaceae</taxon>
        <taxon>Malvoideae</taxon>
        <taxon>Gossypium</taxon>
    </lineage>
</organism>
<accession>A0A2P5XU19</accession>
<proteinExistence type="predicted"/>
<evidence type="ECO:0000313" key="1">
    <source>
        <dbReference type="EMBL" id="PPS06842.1"/>
    </source>
</evidence>
<dbReference type="PANTHER" id="PTHR31973">
    <property type="entry name" value="POLYPROTEIN, PUTATIVE-RELATED"/>
    <property type="match status" value="1"/>
</dbReference>
<name>A0A2P5XU19_GOSBA</name>
<dbReference type="Proteomes" id="UP000239757">
    <property type="component" value="Unassembled WGS sequence"/>
</dbReference>
<sequence length="213" mass="24407">MTWEADLWIDFGGEASDLGDSSYKAYESDASYSDFFECDSDKVDEPEVELVGEMIQKELNHLLVSKFWGLGDYFDSNSNEDLNNDLDSDENGNEKYPLFNPQPDMRKPILIKGLVFPNKDIFKDAIRQYGRINRVVPGSPWTLLASKLSPKDPMDGSWQIKTLVNHHKCGKSLIKVISVLFPNVEARNCARHLYNNFKNMEGFRDNLNKQCLK</sequence>
<dbReference type="OrthoDB" id="1000443at2759"/>
<evidence type="ECO:0000313" key="2">
    <source>
        <dbReference type="Proteomes" id="UP000239757"/>
    </source>
</evidence>
<protein>
    <recommendedName>
        <fullName evidence="3">Transposase MuDR plant domain-containing protein</fullName>
    </recommendedName>
</protein>